<dbReference type="Proteomes" id="UP000663889">
    <property type="component" value="Unassembled WGS sequence"/>
</dbReference>
<evidence type="ECO:0000313" key="4">
    <source>
        <dbReference type="EMBL" id="CAF3774077.1"/>
    </source>
</evidence>
<evidence type="ECO:0000256" key="1">
    <source>
        <dbReference type="SAM" id="SignalP"/>
    </source>
</evidence>
<evidence type="ECO:0000313" key="6">
    <source>
        <dbReference type="Proteomes" id="UP000663823"/>
    </source>
</evidence>
<dbReference type="EMBL" id="CAJOBD010003634">
    <property type="protein sequence ID" value="CAF3959138.1"/>
    <property type="molecule type" value="Genomic_DNA"/>
</dbReference>
<dbReference type="AlphaFoldDB" id="A0A818ZGK0"/>
<name>A0A818ZGK0_9BILA</name>
<dbReference type="EMBL" id="CAJNOU010001749">
    <property type="protein sequence ID" value="CAF1247499.1"/>
    <property type="molecule type" value="Genomic_DNA"/>
</dbReference>
<dbReference type="EMBL" id="CAJOBE010001781">
    <property type="protein sequence ID" value="CAF3774077.1"/>
    <property type="molecule type" value="Genomic_DNA"/>
</dbReference>
<feature type="signal peptide" evidence="1">
    <location>
        <begin position="1"/>
        <end position="20"/>
    </location>
</feature>
<proteinExistence type="predicted"/>
<evidence type="ECO:0000313" key="2">
    <source>
        <dbReference type="EMBL" id="CAF1247499.1"/>
    </source>
</evidence>
<dbReference type="Proteomes" id="UP000663836">
    <property type="component" value="Unassembled WGS sequence"/>
</dbReference>
<gene>
    <name evidence="4" type="ORF">FNK824_LOCUS13532</name>
    <name evidence="5" type="ORF">JBS370_LOCUS23986</name>
    <name evidence="3" type="ORF">OTI717_LOCUS16536</name>
    <name evidence="2" type="ORF">SEV965_LOCUS23556</name>
</gene>
<protein>
    <submittedName>
        <fullName evidence="3">Uncharacterized protein</fullName>
    </submittedName>
</protein>
<feature type="chain" id="PRO_5035617358" evidence="1">
    <location>
        <begin position="21"/>
        <end position="81"/>
    </location>
</feature>
<dbReference type="Proteomes" id="UP000663823">
    <property type="component" value="Unassembled WGS sequence"/>
</dbReference>
<keyword evidence="1" id="KW-0732">Signal</keyword>
<sequence length="81" mass="8573">MQKVVEVLICLMLIVGFAAAVPTDNGDGSVSGAGGHLEETRDNWACNDITGDFLCAGWPGAWRCQCGAACYDQVCTCKRCV</sequence>
<organism evidence="3 6">
    <name type="scientific">Rotaria sordida</name>
    <dbReference type="NCBI Taxonomy" id="392033"/>
    <lineage>
        <taxon>Eukaryota</taxon>
        <taxon>Metazoa</taxon>
        <taxon>Spiralia</taxon>
        <taxon>Gnathifera</taxon>
        <taxon>Rotifera</taxon>
        <taxon>Eurotatoria</taxon>
        <taxon>Bdelloidea</taxon>
        <taxon>Philodinida</taxon>
        <taxon>Philodinidae</taxon>
        <taxon>Rotaria</taxon>
    </lineage>
</organism>
<reference evidence="3" key="1">
    <citation type="submission" date="2021-02" db="EMBL/GenBank/DDBJ databases">
        <authorList>
            <person name="Nowell W R."/>
        </authorList>
    </citation>
    <scope>NUCLEOTIDE SEQUENCE</scope>
</reference>
<evidence type="ECO:0000313" key="3">
    <source>
        <dbReference type="EMBL" id="CAF3768760.1"/>
    </source>
</evidence>
<evidence type="ECO:0000313" key="5">
    <source>
        <dbReference type="EMBL" id="CAF3959138.1"/>
    </source>
</evidence>
<dbReference type="EMBL" id="CAJOAX010002073">
    <property type="protein sequence ID" value="CAF3768760.1"/>
    <property type="molecule type" value="Genomic_DNA"/>
</dbReference>
<comment type="caution">
    <text evidence="3">The sequence shown here is derived from an EMBL/GenBank/DDBJ whole genome shotgun (WGS) entry which is preliminary data.</text>
</comment>
<accession>A0A818ZGK0</accession>
<dbReference type="Proteomes" id="UP000663874">
    <property type="component" value="Unassembled WGS sequence"/>
</dbReference>